<evidence type="ECO:0000256" key="5">
    <source>
        <dbReference type="ARBA" id="ARBA00022777"/>
    </source>
</evidence>
<evidence type="ECO:0000256" key="9">
    <source>
        <dbReference type="SAM" id="MobiDB-lite"/>
    </source>
</evidence>
<dbReference type="PROSITE" id="PS00108">
    <property type="entry name" value="PROTEIN_KINASE_ST"/>
    <property type="match status" value="1"/>
</dbReference>
<accession>A0A507R5K1</accession>
<dbReference type="GO" id="GO:0004674">
    <property type="term" value="F:protein serine/threonine kinase activity"/>
    <property type="evidence" value="ECO:0007669"/>
    <property type="project" value="UniProtKB-KW"/>
</dbReference>
<reference evidence="11 12" key="1">
    <citation type="submission" date="2019-06" db="EMBL/GenBank/DDBJ databases">
        <title>Wine fermentation using esterase from Monascus purpureus.</title>
        <authorList>
            <person name="Geng C."/>
            <person name="Zhang Y."/>
        </authorList>
    </citation>
    <scope>NUCLEOTIDE SEQUENCE [LARGE SCALE GENOMIC DNA]</scope>
    <source>
        <strain evidence="11">HQ1</strain>
    </source>
</reference>
<comment type="catalytic activity">
    <reaction evidence="8">
        <text>L-seryl-[protein] + ATP = O-phospho-L-seryl-[protein] + ADP + H(+)</text>
        <dbReference type="Rhea" id="RHEA:17989"/>
        <dbReference type="Rhea" id="RHEA-COMP:9863"/>
        <dbReference type="Rhea" id="RHEA-COMP:11604"/>
        <dbReference type="ChEBI" id="CHEBI:15378"/>
        <dbReference type="ChEBI" id="CHEBI:29999"/>
        <dbReference type="ChEBI" id="CHEBI:30616"/>
        <dbReference type="ChEBI" id="CHEBI:83421"/>
        <dbReference type="ChEBI" id="CHEBI:456216"/>
        <dbReference type="EC" id="2.7.11.1"/>
    </reaction>
</comment>
<evidence type="ECO:0000256" key="3">
    <source>
        <dbReference type="ARBA" id="ARBA00022679"/>
    </source>
</evidence>
<evidence type="ECO:0000313" key="11">
    <source>
        <dbReference type="EMBL" id="TQB75851.1"/>
    </source>
</evidence>
<sequence length="462" mass="52635">MHKMVSHPGSWHVIRAGLTVLLVPAGSLSKTYFSFLFLNLGQRRATLLLSPLIVRLDLPEEWPDVNTVEAMPTAATEKLPPLDARVRALRAAIRTPAPPIRTVNDSDTDPDVNSDDDTPDTDDDGYAYKTRDMIARMCNRWERYCRKKNKKYKSSPESKWADPGVALRFAGKRELTLWRWLPPRYVAIKVNASNYASQESAEKELRITEHITKANPQHPGRNFVTILLDSFRVASPGGTHICMVFDALCEPLWMLKRHFEGNTIPLDVLKPVSKLILEGLRYLHTECHVIHTDLKPDNILLALRNPSILDSVALDEMNNPSPRKQLDDRDIYLSRNHWGLSPDELVHQLWDLFYGRGPFDTPPDSRSSGSADETHLGQIISLLGPPPPDLLDRGREAYRYFDAKGQFKFPELIGKKDLVPMAKVIDDDDGMPQFVDFISRMLRWRPEDRTTAEDLLSHPWLP</sequence>
<keyword evidence="3" id="KW-0808">Transferase</keyword>
<dbReference type="EMBL" id="VIFY01000014">
    <property type="protein sequence ID" value="TQB75851.1"/>
    <property type="molecule type" value="Genomic_DNA"/>
</dbReference>
<keyword evidence="2" id="KW-0723">Serine/threonine-protein kinase</keyword>
<dbReference type="EC" id="2.7.11.1" evidence="1"/>
<dbReference type="InterPro" id="IPR008271">
    <property type="entry name" value="Ser/Thr_kinase_AS"/>
</dbReference>
<evidence type="ECO:0000256" key="2">
    <source>
        <dbReference type="ARBA" id="ARBA00022527"/>
    </source>
</evidence>
<comment type="catalytic activity">
    <reaction evidence="7">
        <text>L-threonyl-[protein] + ATP = O-phospho-L-threonyl-[protein] + ADP + H(+)</text>
        <dbReference type="Rhea" id="RHEA:46608"/>
        <dbReference type="Rhea" id="RHEA-COMP:11060"/>
        <dbReference type="Rhea" id="RHEA-COMP:11605"/>
        <dbReference type="ChEBI" id="CHEBI:15378"/>
        <dbReference type="ChEBI" id="CHEBI:30013"/>
        <dbReference type="ChEBI" id="CHEBI:30616"/>
        <dbReference type="ChEBI" id="CHEBI:61977"/>
        <dbReference type="ChEBI" id="CHEBI:456216"/>
        <dbReference type="EC" id="2.7.11.1"/>
    </reaction>
</comment>
<protein>
    <recommendedName>
        <fullName evidence="1">non-specific serine/threonine protein kinase</fullName>
        <ecNumber evidence="1">2.7.11.1</ecNumber>
    </recommendedName>
</protein>
<evidence type="ECO:0000256" key="6">
    <source>
        <dbReference type="ARBA" id="ARBA00022840"/>
    </source>
</evidence>
<proteinExistence type="predicted"/>
<dbReference type="Gene3D" id="1.10.510.10">
    <property type="entry name" value="Transferase(Phosphotransferase) domain 1"/>
    <property type="match status" value="2"/>
</dbReference>
<dbReference type="Pfam" id="PF00069">
    <property type="entry name" value="Pkinase"/>
    <property type="match status" value="1"/>
</dbReference>
<dbReference type="InterPro" id="IPR011009">
    <property type="entry name" value="Kinase-like_dom_sf"/>
</dbReference>
<dbReference type="SUPFAM" id="SSF56112">
    <property type="entry name" value="Protein kinase-like (PK-like)"/>
    <property type="match status" value="1"/>
</dbReference>
<feature type="compositionally biased region" description="Acidic residues" evidence="9">
    <location>
        <begin position="106"/>
        <end position="125"/>
    </location>
</feature>
<dbReference type="GO" id="GO:0050684">
    <property type="term" value="P:regulation of mRNA processing"/>
    <property type="evidence" value="ECO:0007669"/>
    <property type="project" value="TreeGrafter"/>
</dbReference>
<dbReference type="GO" id="GO:0000245">
    <property type="term" value="P:spliceosomal complex assembly"/>
    <property type="evidence" value="ECO:0007669"/>
    <property type="project" value="TreeGrafter"/>
</dbReference>
<dbReference type="SMART" id="SM00220">
    <property type="entry name" value="S_TKc"/>
    <property type="match status" value="1"/>
</dbReference>
<dbReference type="STRING" id="5098.A0A507R5K1"/>
<feature type="region of interest" description="Disordered" evidence="9">
    <location>
        <begin position="97"/>
        <end position="126"/>
    </location>
</feature>
<dbReference type="AlphaFoldDB" id="A0A507R5K1"/>
<dbReference type="Gene3D" id="3.30.200.20">
    <property type="entry name" value="Phosphorylase Kinase, domain 1"/>
    <property type="match status" value="1"/>
</dbReference>
<dbReference type="PROSITE" id="PS50011">
    <property type="entry name" value="PROTEIN_KINASE_DOM"/>
    <property type="match status" value="1"/>
</dbReference>
<keyword evidence="12" id="KW-1185">Reference proteome</keyword>
<feature type="domain" description="Protein kinase" evidence="10">
    <location>
        <begin position="152"/>
        <end position="461"/>
    </location>
</feature>
<dbReference type="InterPro" id="IPR000719">
    <property type="entry name" value="Prot_kinase_dom"/>
</dbReference>
<evidence type="ECO:0000256" key="8">
    <source>
        <dbReference type="ARBA" id="ARBA00048679"/>
    </source>
</evidence>
<comment type="caution">
    <text evidence="11">The sequence shown here is derived from an EMBL/GenBank/DDBJ whole genome shotgun (WGS) entry which is preliminary data.</text>
</comment>
<evidence type="ECO:0000259" key="10">
    <source>
        <dbReference type="PROSITE" id="PS50011"/>
    </source>
</evidence>
<evidence type="ECO:0000256" key="4">
    <source>
        <dbReference type="ARBA" id="ARBA00022741"/>
    </source>
</evidence>
<dbReference type="InterPro" id="IPR051334">
    <property type="entry name" value="SRPK"/>
</dbReference>
<dbReference type="PANTHER" id="PTHR47634:SF9">
    <property type="entry name" value="PROTEIN KINASE DOMAIN-CONTAINING PROTEIN-RELATED"/>
    <property type="match status" value="1"/>
</dbReference>
<organism evidence="11 12">
    <name type="scientific">Monascus purpureus</name>
    <name type="common">Red mold</name>
    <name type="synonym">Monascus anka</name>
    <dbReference type="NCBI Taxonomy" id="5098"/>
    <lineage>
        <taxon>Eukaryota</taxon>
        <taxon>Fungi</taxon>
        <taxon>Dikarya</taxon>
        <taxon>Ascomycota</taxon>
        <taxon>Pezizomycotina</taxon>
        <taxon>Eurotiomycetes</taxon>
        <taxon>Eurotiomycetidae</taxon>
        <taxon>Eurotiales</taxon>
        <taxon>Aspergillaceae</taxon>
        <taxon>Monascus</taxon>
    </lineage>
</organism>
<keyword evidence="5" id="KW-0418">Kinase</keyword>
<dbReference type="GO" id="GO:0005524">
    <property type="term" value="F:ATP binding"/>
    <property type="evidence" value="ECO:0007669"/>
    <property type="project" value="UniProtKB-KW"/>
</dbReference>
<keyword evidence="6" id="KW-0067">ATP-binding</keyword>
<evidence type="ECO:0000313" key="12">
    <source>
        <dbReference type="Proteomes" id="UP000319663"/>
    </source>
</evidence>
<name>A0A507R5K1_MONPU</name>
<keyword evidence="4" id="KW-0547">Nucleotide-binding</keyword>
<evidence type="ECO:0000256" key="1">
    <source>
        <dbReference type="ARBA" id="ARBA00012513"/>
    </source>
</evidence>
<dbReference type="Proteomes" id="UP000319663">
    <property type="component" value="Unassembled WGS sequence"/>
</dbReference>
<evidence type="ECO:0000256" key="7">
    <source>
        <dbReference type="ARBA" id="ARBA00047899"/>
    </source>
</evidence>
<dbReference type="PANTHER" id="PTHR47634">
    <property type="entry name" value="PROTEIN KINASE DOMAIN-CONTAINING PROTEIN-RELATED"/>
    <property type="match status" value="1"/>
</dbReference>
<gene>
    <name evidence="11" type="ORF">MPDQ_001451</name>
</gene>